<dbReference type="Proteomes" id="UP001165430">
    <property type="component" value="Unassembled WGS sequence"/>
</dbReference>
<dbReference type="EMBL" id="JAKZGO010000011">
    <property type="protein sequence ID" value="MCH7414540.1"/>
    <property type="molecule type" value="Genomic_DNA"/>
</dbReference>
<reference evidence="2" key="1">
    <citation type="submission" date="2022-03" db="EMBL/GenBank/DDBJ databases">
        <title>De novo assembled genomes of Belliella spp. (Cyclobacteriaceae) strains.</title>
        <authorList>
            <person name="Szabo A."/>
            <person name="Korponai K."/>
            <person name="Felfoldi T."/>
        </authorList>
    </citation>
    <scope>NUCLEOTIDE SEQUENCE</scope>
    <source>
        <strain evidence="2">DSM 111903</strain>
    </source>
</reference>
<dbReference type="PANTHER" id="PTHR33886:SF8">
    <property type="entry name" value="UNSATURATED RHAMNOGALACTURONAN HYDROLASE (EUROFUNG)"/>
    <property type="match status" value="1"/>
</dbReference>
<dbReference type="PANTHER" id="PTHR33886">
    <property type="entry name" value="UNSATURATED RHAMNOGALACTURONAN HYDROLASE (EUROFUNG)"/>
    <property type="match status" value="1"/>
</dbReference>
<gene>
    <name evidence="2" type="ORF">MM213_13660</name>
</gene>
<keyword evidence="3" id="KW-1185">Reference proteome</keyword>
<dbReference type="InterPro" id="IPR008928">
    <property type="entry name" value="6-hairpin_glycosidase_sf"/>
</dbReference>
<dbReference type="SUPFAM" id="SSF48208">
    <property type="entry name" value="Six-hairpin glycosidases"/>
    <property type="match status" value="1"/>
</dbReference>
<dbReference type="GO" id="GO:0016787">
    <property type="term" value="F:hydrolase activity"/>
    <property type="evidence" value="ECO:0007669"/>
    <property type="project" value="UniProtKB-KW"/>
</dbReference>
<protein>
    <submittedName>
        <fullName evidence="2">Glycoside hydrolase family 88 protein</fullName>
    </submittedName>
</protein>
<evidence type="ECO:0000256" key="1">
    <source>
        <dbReference type="ARBA" id="ARBA00022801"/>
    </source>
</evidence>
<dbReference type="InterPro" id="IPR012341">
    <property type="entry name" value="6hp_glycosidase-like_sf"/>
</dbReference>
<organism evidence="2 3">
    <name type="scientific">Belliella alkalica</name>
    <dbReference type="NCBI Taxonomy" id="1730871"/>
    <lineage>
        <taxon>Bacteria</taxon>
        <taxon>Pseudomonadati</taxon>
        <taxon>Bacteroidota</taxon>
        <taxon>Cytophagia</taxon>
        <taxon>Cytophagales</taxon>
        <taxon>Cyclobacteriaceae</taxon>
        <taxon>Belliella</taxon>
    </lineage>
</organism>
<accession>A0ABS9VEV0</accession>
<dbReference type="InterPro" id="IPR052043">
    <property type="entry name" value="PolySaccharide_Degr_Enz"/>
</dbReference>
<comment type="caution">
    <text evidence="2">The sequence shown here is derived from an EMBL/GenBank/DDBJ whole genome shotgun (WGS) entry which is preliminary data.</text>
</comment>
<dbReference type="RefSeq" id="WP_241413056.1">
    <property type="nucleotide sequence ID" value="NZ_JAKZGO010000011.1"/>
</dbReference>
<evidence type="ECO:0000313" key="2">
    <source>
        <dbReference type="EMBL" id="MCH7414540.1"/>
    </source>
</evidence>
<dbReference type="InterPro" id="IPR010905">
    <property type="entry name" value="Glyco_hydro_88"/>
</dbReference>
<sequence>MGRTKTNEMMKKGFLSAFMLGMLLIGAIQAQTISDKLSWSERTALSVMKQNPEPWMIEFMEKPVWSYPQGLMLTAFDKLAQKTGKTEYNDYVMEYLDGMISEDGVIKTYQQETFNIDMINSGKLLFQAYENTGEDRYLIALQTLRDQLRWQPKTTDGGFWHKLRYPWQMWLDGAYMGTPFLIRYGVGFEELEAIDQGILQLVLLEKHLRDEKTGLLYHGYDESRLQQWADPDTGKSPEFWGRAMGWYAMALVDALDYIPESHTGRAEVQDILGRLAKAVLPYQNSETGLWYQVVDKGVETGNFEEASVSAMFAYALAKGANNGHLDISYGKVAEKCLEGMLENMVEVTVDGEIHLHQVCAVAGLGGSPYRDGTYDYYINEKIKTNDPKGVGPFIMACIELEK</sequence>
<proteinExistence type="predicted"/>
<dbReference type="Pfam" id="PF07470">
    <property type="entry name" value="Glyco_hydro_88"/>
    <property type="match status" value="1"/>
</dbReference>
<name>A0ABS9VEV0_9BACT</name>
<keyword evidence="1 2" id="KW-0378">Hydrolase</keyword>
<evidence type="ECO:0000313" key="3">
    <source>
        <dbReference type="Proteomes" id="UP001165430"/>
    </source>
</evidence>
<dbReference type="Gene3D" id="1.50.10.10">
    <property type="match status" value="1"/>
</dbReference>